<feature type="domain" description="Carrier" evidence="1">
    <location>
        <begin position="2"/>
        <end position="84"/>
    </location>
</feature>
<dbReference type="Pfam" id="PF00550">
    <property type="entry name" value="PP-binding"/>
    <property type="match status" value="1"/>
</dbReference>
<keyword evidence="3" id="KW-1185">Reference proteome</keyword>
<protein>
    <submittedName>
        <fullName evidence="2">Acyl carrier protein</fullName>
    </submittedName>
</protein>
<name>A0ABS3AVE0_9BACT</name>
<dbReference type="SUPFAM" id="SSF47336">
    <property type="entry name" value="ACP-like"/>
    <property type="match status" value="1"/>
</dbReference>
<reference evidence="2 3" key="1">
    <citation type="submission" date="2021-02" db="EMBL/GenBank/DDBJ databases">
        <title>Activity-based single-cell genomes from oceanic crustal fluid captures similar information to metagenomic and metatranscriptomic surveys with orders of magnitude less sampling.</title>
        <authorList>
            <person name="D'Angelo T.S."/>
            <person name="Orcutt B.N."/>
        </authorList>
    </citation>
    <scope>NUCLEOTIDE SEQUENCE [LARGE SCALE GENOMIC DNA]</scope>
    <source>
        <strain evidence="2">AH-315-G02</strain>
    </source>
</reference>
<evidence type="ECO:0000313" key="3">
    <source>
        <dbReference type="Proteomes" id="UP000717534"/>
    </source>
</evidence>
<dbReference type="InterPro" id="IPR036736">
    <property type="entry name" value="ACP-like_sf"/>
</dbReference>
<dbReference type="PROSITE" id="PS50075">
    <property type="entry name" value="CARRIER"/>
    <property type="match status" value="1"/>
</dbReference>
<dbReference type="Proteomes" id="UP000717534">
    <property type="component" value="Unassembled WGS sequence"/>
</dbReference>
<dbReference type="Gene3D" id="1.10.1200.10">
    <property type="entry name" value="ACP-like"/>
    <property type="match status" value="1"/>
</dbReference>
<proteinExistence type="predicted"/>
<organism evidence="2 3">
    <name type="scientific">Desulfotalea psychrophila</name>
    <dbReference type="NCBI Taxonomy" id="84980"/>
    <lineage>
        <taxon>Bacteria</taxon>
        <taxon>Pseudomonadati</taxon>
        <taxon>Thermodesulfobacteriota</taxon>
        <taxon>Desulfobulbia</taxon>
        <taxon>Desulfobulbales</taxon>
        <taxon>Desulfocapsaceae</taxon>
        <taxon>Desulfotalea</taxon>
    </lineage>
</organism>
<comment type="caution">
    <text evidence="2">The sequence shown here is derived from an EMBL/GenBank/DDBJ whole genome shotgun (WGS) entry which is preliminary data.</text>
</comment>
<gene>
    <name evidence="2" type="ORF">JYU06_05375</name>
</gene>
<sequence>DKALKLRLKTMIFTECDIEDLKPEELDDDIALFSDASPLGLDSLDALQISMGLQKQFGTRIVDSKEFRRYVTTINALADFIQSE</sequence>
<dbReference type="EMBL" id="JAFITO010000085">
    <property type="protein sequence ID" value="MBN4068932.1"/>
    <property type="molecule type" value="Genomic_DNA"/>
</dbReference>
<dbReference type="InterPro" id="IPR009081">
    <property type="entry name" value="PP-bd_ACP"/>
</dbReference>
<accession>A0ABS3AVE0</accession>
<feature type="non-terminal residue" evidence="2">
    <location>
        <position position="1"/>
    </location>
</feature>
<evidence type="ECO:0000313" key="2">
    <source>
        <dbReference type="EMBL" id="MBN4068932.1"/>
    </source>
</evidence>
<evidence type="ECO:0000259" key="1">
    <source>
        <dbReference type="PROSITE" id="PS50075"/>
    </source>
</evidence>